<dbReference type="EMBL" id="MU620923">
    <property type="protein sequence ID" value="KAI8579125.1"/>
    <property type="molecule type" value="Genomic_DNA"/>
</dbReference>
<gene>
    <name evidence="2" type="ORF">K450DRAFT_244020</name>
</gene>
<keyword evidence="3" id="KW-1185">Reference proteome</keyword>
<dbReference type="AlphaFoldDB" id="A0AAD5EA39"/>
<evidence type="ECO:0000259" key="1">
    <source>
        <dbReference type="Pfam" id="PF13360"/>
    </source>
</evidence>
<accession>A0AAD5EA39</accession>
<dbReference type="InterPro" id="IPR018391">
    <property type="entry name" value="PQQ_b-propeller_rpt"/>
</dbReference>
<dbReference type="PANTHER" id="PTHR34512">
    <property type="entry name" value="CELL SURFACE PROTEIN"/>
    <property type="match status" value="1"/>
</dbReference>
<comment type="caution">
    <text evidence="2">The sequence shown here is derived from an EMBL/GenBank/DDBJ whole genome shotgun (WGS) entry which is preliminary data.</text>
</comment>
<dbReference type="Pfam" id="PF13360">
    <property type="entry name" value="PQQ_2"/>
    <property type="match status" value="2"/>
</dbReference>
<dbReference type="Gene3D" id="2.130.10.10">
    <property type="entry name" value="YVTN repeat-like/Quinoprotein amine dehydrogenase"/>
    <property type="match status" value="2"/>
</dbReference>
<organism evidence="2 3">
    <name type="scientific">Umbelopsis ramanniana AG</name>
    <dbReference type="NCBI Taxonomy" id="1314678"/>
    <lineage>
        <taxon>Eukaryota</taxon>
        <taxon>Fungi</taxon>
        <taxon>Fungi incertae sedis</taxon>
        <taxon>Mucoromycota</taxon>
        <taxon>Mucoromycotina</taxon>
        <taxon>Umbelopsidomycetes</taxon>
        <taxon>Umbelopsidales</taxon>
        <taxon>Umbelopsidaceae</taxon>
        <taxon>Umbelopsis</taxon>
    </lineage>
</organism>
<dbReference type="RefSeq" id="XP_051444129.1">
    <property type="nucleotide sequence ID" value="XM_051589515.1"/>
</dbReference>
<dbReference type="GeneID" id="75914860"/>
<evidence type="ECO:0000313" key="2">
    <source>
        <dbReference type="EMBL" id="KAI8579125.1"/>
    </source>
</evidence>
<dbReference type="SMART" id="SM00564">
    <property type="entry name" value="PQQ"/>
    <property type="match status" value="3"/>
</dbReference>
<dbReference type="InterPro" id="IPR002372">
    <property type="entry name" value="PQQ_rpt_dom"/>
</dbReference>
<dbReference type="PANTHER" id="PTHR34512:SF30">
    <property type="entry name" value="OUTER MEMBRANE PROTEIN ASSEMBLY FACTOR BAMB"/>
    <property type="match status" value="1"/>
</dbReference>
<dbReference type="SUPFAM" id="SSF50998">
    <property type="entry name" value="Quinoprotein alcohol dehydrogenase-like"/>
    <property type="match status" value="1"/>
</dbReference>
<feature type="domain" description="Pyrrolo-quinoline quinone repeat" evidence="1">
    <location>
        <begin position="14"/>
        <end position="94"/>
    </location>
</feature>
<dbReference type="InterPro" id="IPR011047">
    <property type="entry name" value="Quinoprotein_ADH-like_sf"/>
</dbReference>
<dbReference type="Proteomes" id="UP001206595">
    <property type="component" value="Unassembled WGS sequence"/>
</dbReference>
<feature type="domain" description="Pyrrolo-quinoline quinone repeat" evidence="1">
    <location>
        <begin position="110"/>
        <end position="196"/>
    </location>
</feature>
<name>A0AAD5EA39_UMBRA</name>
<proteinExistence type="predicted"/>
<protein>
    <recommendedName>
        <fullName evidence="1">Pyrrolo-quinoline quinone repeat domain-containing protein</fullName>
    </recommendedName>
</protein>
<reference evidence="2" key="1">
    <citation type="submission" date="2021-06" db="EMBL/GenBank/DDBJ databases">
        <authorList>
            <consortium name="DOE Joint Genome Institute"/>
            <person name="Mondo S.J."/>
            <person name="Amses K.R."/>
            <person name="Simmons D.R."/>
            <person name="Longcore J.E."/>
            <person name="Seto K."/>
            <person name="Alves G.H."/>
            <person name="Bonds A.E."/>
            <person name="Quandt C.A."/>
            <person name="Davis W.J."/>
            <person name="Chang Y."/>
            <person name="Letcher P.M."/>
            <person name="Powell M.J."/>
            <person name="Kuo A."/>
            <person name="Labutti K."/>
            <person name="Pangilinan J."/>
            <person name="Andreopoulos W."/>
            <person name="Tritt A."/>
            <person name="Riley R."/>
            <person name="Hundley H."/>
            <person name="Johnson J."/>
            <person name="Lipzen A."/>
            <person name="Barry K."/>
            <person name="Berbee M.L."/>
            <person name="Buchler N.E."/>
            <person name="Grigoriev I.V."/>
            <person name="Spatafora J.W."/>
            <person name="Stajich J.E."/>
            <person name="James T.Y."/>
        </authorList>
    </citation>
    <scope>NUCLEOTIDE SEQUENCE</scope>
    <source>
        <strain evidence="2">AG</strain>
    </source>
</reference>
<sequence>MAVNHNRHDLLIVSTHGHIYCLQKKTGTRIWRQDFPSKYTGGLISLFINDADQLIVAAQGKTCAMDLFTGTHRWTNDMEGMGYHEISVISTPTMNHGMSYEPPANEKSGWGEDLNERPPEYAASEKGVVVACSYGKVAGIDSKSGQTLWKFDCPSGGYNLPVVIAERDIIFIGCGRMVYALNPKNGSTVWSTKATNGLVGSGWMTMATVWGSRQAEVHTGGINCPVPQTKIAEDARNRSQ</sequence>
<reference evidence="2" key="2">
    <citation type="journal article" date="2022" name="Proc. Natl. Acad. Sci. U.S.A.">
        <title>Diploid-dominant life cycles characterize the early evolution of Fungi.</title>
        <authorList>
            <person name="Amses K.R."/>
            <person name="Simmons D.R."/>
            <person name="Longcore J.E."/>
            <person name="Mondo S.J."/>
            <person name="Seto K."/>
            <person name="Jeronimo G.H."/>
            <person name="Bonds A.E."/>
            <person name="Quandt C.A."/>
            <person name="Davis W.J."/>
            <person name="Chang Y."/>
            <person name="Federici B.A."/>
            <person name="Kuo A."/>
            <person name="LaButti K."/>
            <person name="Pangilinan J."/>
            <person name="Andreopoulos W."/>
            <person name="Tritt A."/>
            <person name="Riley R."/>
            <person name="Hundley H."/>
            <person name="Johnson J."/>
            <person name="Lipzen A."/>
            <person name="Barry K."/>
            <person name="Lang B.F."/>
            <person name="Cuomo C.A."/>
            <person name="Buchler N.E."/>
            <person name="Grigoriev I.V."/>
            <person name="Spatafora J.W."/>
            <person name="Stajich J.E."/>
            <person name="James T.Y."/>
        </authorList>
    </citation>
    <scope>NUCLEOTIDE SEQUENCE</scope>
    <source>
        <strain evidence="2">AG</strain>
    </source>
</reference>
<evidence type="ECO:0000313" key="3">
    <source>
        <dbReference type="Proteomes" id="UP001206595"/>
    </source>
</evidence>
<dbReference type="InterPro" id="IPR015943">
    <property type="entry name" value="WD40/YVTN_repeat-like_dom_sf"/>
</dbReference>